<name>A0A2A6CY32_PRIPA</name>
<organism evidence="1 2">
    <name type="scientific">Pristionchus pacificus</name>
    <name type="common">Parasitic nematode worm</name>
    <dbReference type="NCBI Taxonomy" id="54126"/>
    <lineage>
        <taxon>Eukaryota</taxon>
        <taxon>Metazoa</taxon>
        <taxon>Ecdysozoa</taxon>
        <taxon>Nematoda</taxon>
        <taxon>Chromadorea</taxon>
        <taxon>Rhabditida</taxon>
        <taxon>Rhabditina</taxon>
        <taxon>Diplogasteromorpha</taxon>
        <taxon>Diplogasteroidea</taxon>
        <taxon>Neodiplogasteridae</taxon>
        <taxon>Pristionchus</taxon>
    </lineage>
</organism>
<reference evidence="1" key="2">
    <citation type="submission" date="2022-06" db="UniProtKB">
        <authorList>
            <consortium name="EnsemblMetazoa"/>
        </authorList>
    </citation>
    <scope>IDENTIFICATION</scope>
    <source>
        <strain evidence="1">PS312</strain>
    </source>
</reference>
<dbReference type="AlphaFoldDB" id="A0A2A6CY32"/>
<dbReference type="Proteomes" id="UP000005239">
    <property type="component" value="Unassembled WGS sequence"/>
</dbReference>
<sequence length="101" mass="11520">MNLLAIFSNQMIMRLVILTLLCLLLLFNSVVSLPAILDRRSGVIYVPVAGADYDVDDRIEDNLAPSRQRRSQPLENEYTDEFSLDPFEIQPRSYDADTLTN</sequence>
<gene>
    <name evidence="1" type="primary">WBGene00097390</name>
</gene>
<dbReference type="EnsemblMetazoa" id="PPA07836.1">
    <property type="protein sequence ID" value="PPA07836.1"/>
    <property type="gene ID" value="WBGene00097390"/>
</dbReference>
<keyword evidence="2" id="KW-1185">Reference proteome</keyword>
<accession>A0A8R1Y6V2</accession>
<evidence type="ECO:0000313" key="2">
    <source>
        <dbReference type="Proteomes" id="UP000005239"/>
    </source>
</evidence>
<proteinExistence type="predicted"/>
<reference evidence="2" key="1">
    <citation type="journal article" date="2008" name="Nat. Genet.">
        <title>The Pristionchus pacificus genome provides a unique perspective on nematode lifestyle and parasitism.</title>
        <authorList>
            <person name="Dieterich C."/>
            <person name="Clifton S.W."/>
            <person name="Schuster L.N."/>
            <person name="Chinwalla A."/>
            <person name="Delehaunty K."/>
            <person name="Dinkelacker I."/>
            <person name="Fulton L."/>
            <person name="Fulton R."/>
            <person name="Godfrey J."/>
            <person name="Minx P."/>
            <person name="Mitreva M."/>
            <person name="Roeseler W."/>
            <person name="Tian H."/>
            <person name="Witte H."/>
            <person name="Yang S.P."/>
            <person name="Wilson R.K."/>
            <person name="Sommer R.J."/>
        </authorList>
    </citation>
    <scope>NUCLEOTIDE SEQUENCE [LARGE SCALE GENOMIC DNA]</scope>
    <source>
        <strain evidence="2">PS312</strain>
    </source>
</reference>
<protein>
    <submittedName>
        <fullName evidence="1">Uncharacterized protein</fullName>
    </submittedName>
</protein>
<accession>A0A2A6CY32</accession>
<evidence type="ECO:0000313" key="1">
    <source>
        <dbReference type="EnsemblMetazoa" id="PPA07836.1"/>
    </source>
</evidence>